<keyword evidence="2" id="KW-0238">DNA-binding</keyword>
<evidence type="ECO:0000313" key="8">
    <source>
        <dbReference type="Proteomes" id="UP000234239"/>
    </source>
</evidence>
<gene>
    <name evidence="5" type="ORF">AWM72_08585</name>
    <name evidence="6" type="ORF">CYJ28_01170</name>
</gene>
<evidence type="ECO:0000259" key="4">
    <source>
        <dbReference type="PROSITE" id="PS50987"/>
    </source>
</evidence>
<reference evidence="6 8" key="3">
    <citation type="submission" date="2017-12" db="EMBL/GenBank/DDBJ databases">
        <title>Phylogenetic diversity of female urinary microbiome.</title>
        <authorList>
            <person name="Thomas-White K."/>
            <person name="Wolfe A.J."/>
        </authorList>
    </citation>
    <scope>NUCLEOTIDE SEQUENCE [LARGE SCALE GENOMIC DNA]</scope>
    <source>
        <strain evidence="6 8">UMB0139</strain>
    </source>
</reference>
<dbReference type="EMBL" id="PKGY01000001">
    <property type="protein sequence ID" value="PKZ23190.1"/>
    <property type="molecule type" value="Genomic_DNA"/>
</dbReference>
<dbReference type="InterPro" id="IPR036388">
    <property type="entry name" value="WH-like_DNA-bd_sf"/>
</dbReference>
<dbReference type="PANTHER" id="PTHR43132:SF6">
    <property type="entry name" value="HTH-TYPE TRANSCRIPTIONAL REPRESSOR CZRA"/>
    <property type="match status" value="1"/>
</dbReference>
<dbReference type="AlphaFoldDB" id="A0A120I9G1"/>
<sequence>MEKSELSPEVKQQVTKFFKVIGDQTRFSILYLLKGRELNVTEIAQALDMEQSAISHQLQVLRESKLLKSRRDKRSVYYSQADDHVYEIISQAIEHMCEE</sequence>
<feature type="domain" description="HTH arsR-type" evidence="4">
    <location>
        <begin position="6"/>
        <end position="99"/>
    </location>
</feature>
<evidence type="ECO:0000313" key="6">
    <source>
        <dbReference type="EMBL" id="PKZ23190.1"/>
    </source>
</evidence>
<dbReference type="InterPro" id="IPR011991">
    <property type="entry name" value="ArsR-like_HTH"/>
</dbReference>
<dbReference type="GeneID" id="92904124"/>
<dbReference type="Proteomes" id="UP000069912">
    <property type="component" value="Chromosome"/>
</dbReference>
<evidence type="ECO:0000256" key="1">
    <source>
        <dbReference type="ARBA" id="ARBA00023015"/>
    </source>
</evidence>
<evidence type="ECO:0000313" key="7">
    <source>
        <dbReference type="Proteomes" id="UP000069912"/>
    </source>
</evidence>
<dbReference type="KEGG" id="asan:AWM72_08585"/>
<dbReference type="CDD" id="cd00090">
    <property type="entry name" value="HTH_ARSR"/>
    <property type="match status" value="1"/>
</dbReference>
<name>A0A120I9G1_9LACT</name>
<keyword evidence="3" id="KW-0804">Transcription</keyword>
<dbReference type="RefSeq" id="WP_067976255.1">
    <property type="nucleotide sequence ID" value="NZ_CAJHKM010000003.1"/>
</dbReference>
<dbReference type="NCBIfam" id="NF033788">
    <property type="entry name" value="HTH_metalloreg"/>
    <property type="match status" value="1"/>
</dbReference>
<dbReference type="PRINTS" id="PR00778">
    <property type="entry name" value="HTHARSR"/>
</dbReference>
<dbReference type="PROSITE" id="PS50987">
    <property type="entry name" value="HTH_ARSR_2"/>
    <property type="match status" value="1"/>
</dbReference>
<dbReference type="Pfam" id="PF01022">
    <property type="entry name" value="HTH_5"/>
    <property type="match status" value="1"/>
</dbReference>
<keyword evidence="7" id="KW-1185">Reference proteome</keyword>
<proteinExistence type="predicted"/>
<reference evidence="7" key="2">
    <citation type="submission" date="2016-01" db="EMBL/GenBank/DDBJ databases">
        <title>Six Aerococcus type strain genome sequencing and assembly using PacBio and Illumina Hiseq.</title>
        <authorList>
            <person name="Carkaci D."/>
            <person name="Dargis R."/>
            <person name="Nielsen X.C."/>
            <person name="Skovgaard O."/>
            <person name="Fuursted K."/>
            <person name="Christensen J.J."/>
        </authorList>
    </citation>
    <scope>NUCLEOTIDE SEQUENCE [LARGE SCALE GENOMIC DNA]</scope>
    <source>
        <strain evidence="7">CCUG43001</strain>
    </source>
</reference>
<dbReference type="Gene3D" id="1.10.10.10">
    <property type="entry name" value="Winged helix-like DNA-binding domain superfamily/Winged helix DNA-binding domain"/>
    <property type="match status" value="1"/>
</dbReference>
<dbReference type="Proteomes" id="UP000234239">
    <property type="component" value="Unassembled WGS sequence"/>
</dbReference>
<dbReference type="SUPFAM" id="SSF46785">
    <property type="entry name" value="Winged helix' DNA-binding domain"/>
    <property type="match status" value="1"/>
</dbReference>
<dbReference type="GO" id="GO:0003677">
    <property type="term" value="F:DNA binding"/>
    <property type="evidence" value="ECO:0007669"/>
    <property type="project" value="UniProtKB-KW"/>
</dbReference>
<reference evidence="5 7" key="1">
    <citation type="journal article" date="2016" name="Genome Announc.">
        <title>Complete Genome Sequences of Aerococcus christensenii CCUG 28831T, Aerococcus sanguinicola CCUG 43001T, Aerococcus urinae CCUG 36881T, Aerococcus urinaeequi CCUG 28094T, Aerococcus urinaehominis CCUG 42038 BT, and Aerococcus viridans CCUG 4311T.</title>
        <authorList>
            <person name="Carkaci D."/>
            <person name="Dargis R."/>
            <person name="Nielsen X.C."/>
            <person name="Skovgaard O."/>
            <person name="Fuursted K."/>
            <person name="Christensen J.J."/>
        </authorList>
    </citation>
    <scope>NUCLEOTIDE SEQUENCE [LARGE SCALE GENOMIC DNA]</scope>
    <source>
        <strain evidence="5 7">CCUG43001</strain>
    </source>
</reference>
<dbReference type="EMBL" id="CP014160">
    <property type="protein sequence ID" value="AMB94808.1"/>
    <property type="molecule type" value="Genomic_DNA"/>
</dbReference>
<keyword evidence="1" id="KW-0805">Transcription regulation</keyword>
<organism evidence="5 7">
    <name type="scientific">Aerococcus sanguinicola</name>
    <dbReference type="NCBI Taxonomy" id="119206"/>
    <lineage>
        <taxon>Bacteria</taxon>
        <taxon>Bacillati</taxon>
        <taxon>Bacillota</taxon>
        <taxon>Bacilli</taxon>
        <taxon>Lactobacillales</taxon>
        <taxon>Aerococcaceae</taxon>
        <taxon>Aerococcus</taxon>
    </lineage>
</organism>
<dbReference type="InterPro" id="IPR001845">
    <property type="entry name" value="HTH_ArsR_DNA-bd_dom"/>
</dbReference>
<dbReference type="SMART" id="SM00418">
    <property type="entry name" value="HTH_ARSR"/>
    <property type="match status" value="1"/>
</dbReference>
<evidence type="ECO:0000256" key="3">
    <source>
        <dbReference type="ARBA" id="ARBA00023163"/>
    </source>
</evidence>
<dbReference type="OrthoDB" id="9794330at2"/>
<evidence type="ECO:0000313" key="5">
    <source>
        <dbReference type="EMBL" id="AMB94808.1"/>
    </source>
</evidence>
<accession>A0A120I9G1</accession>
<dbReference type="InterPro" id="IPR051011">
    <property type="entry name" value="Metal_resp_trans_reg"/>
</dbReference>
<dbReference type="GO" id="GO:0003700">
    <property type="term" value="F:DNA-binding transcription factor activity"/>
    <property type="evidence" value="ECO:0007669"/>
    <property type="project" value="InterPro"/>
</dbReference>
<protein>
    <submittedName>
        <fullName evidence="5 6">Transcriptional regulator</fullName>
    </submittedName>
</protein>
<evidence type="ECO:0000256" key="2">
    <source>
        <dbReference type="ARBA" id="ARBA00023125"/>
    </source>
</evidence>
<dbReference type="PANTHER" id="PTHR43132">
    <property type="entry name" value="ARSENICAL RESISTANCE OPERON REPRESSOR ARSR-RELATED"/>
    <property type="match status" value="1"/>
</dbReference>
<dbReference type="InterPro" id="IPR036390">
    <property type="entry name" value="WH_DNA-bd_sf"/>
</dbReference>